<gene>
    <name evidence="2" type="ORF">EHR08_07705</name>
</gene>
<feature type="transmembrane region" description="Helical" evidence="1">
    <location>
        <begin position="103"/>
        <end position="122"/>
    </location>
</feature>
<feature type="transmembrane region" description="Helical" evidence="1">
    <location>
        <begin position="394"/>
        <end position="412"/>
    </location>
</feature>
<feature type="transmembrane region" description="Helical" evidence="1">
    <location>
        <begin position="134"/>
        <end position="151"/>
    </location>
</feature>
<feature type="transmembrane region" description="Helical" evidence="1">
    <location>
        <begin position="77"/>
        <end position="96"/>
    </location>
</feature>
<organism evidence="2 3">
    <name type="scientific">Leptospira bandrabouensis</name>
    <dbReference type="NCBI Taxonomy" id="2484903"/>
    <lineage>
        <taxon>Bacteria</taxon>
        <taxon>Pseudomonadati</taxon>
        <taxon>Spirochaetota</taxon>
        <taxon>Spirochaetia</taxon>
        <taxon>Leptospirales</taxon>
        <taxon>Leptospiraceae</taxon>
        <taxon>Leptospira</taxon>
    </lineage>
</organism>
<evidence type="ECO:0000256" key="1">
    <source>
        <dbReference type="SAM" id="Phobius"/>
    </source>
</evidence>
<proteinExistence type="predicted"/>
<keyword evidence="1" id="KW-1133">Transmembrane helix</keyword>
<name>A0A6H3NZS3_9LEPT</name>
<keyword evidence="3" id="KW-1185">Reference proteome</keyword>
<dbReference type="Proteomes" id="UP000297649">
    <property type="component" value="Unassembled WGS sequence"/>
</dbReference>
<feature type="transmembrane region" description="Helical" evidence="1">
    <location>
        <begin position="238"/>
        <end position="258"/>
    </location>
</feature>
<dbReference type="EMBL" id="RQHU01000005">
    <property type="protein sequence ID" value="TGN16141.1"/>
    <property type="molecule type" value="Genomic_DNA"/>
</dbReference>
<reference evidence="2" key="1">
    <citation type="journal article" date="2019" name="PLoS Negl. Trop. Dis.">
        <title>Revisiting the worldwide diversity of Leptospira species in the environment.</title>
        <authorList>
            <person name="Vincent A.T."/>
            <person name="Schiettekatte O."/>
            <person name="Bourhy P."/>
            <person name="Veyrier F.J."/>
            <person name="Picardeau M."/>
        </authorList>
    </citation>
    <scope>NUCLEOTIDE SEQUENCE [LARGE SCALE GENOMIC DNA]</scope>
    <source>
        <strain evidence="2">201601109</strain>
    </source>
</reference>
<dbReference type="OrthoDB" id="310894at2"/>
<feature type="transmembrane region" description="Helical" evidence="1">
    <location>
        <begin position="336"/>
        <end position="357"/>
    </location>
</feature>
<feature type="transmembrane region" description="Helical" evidence="1">
    <location>
        <begin position="764"/>
        <end position="785"/>
    </location>
</feature>
<keyword evidence="1" id="KW-0812">Transmembrane</keyword>
<evidence type="ECO:0000313" key="3">
    <source>
        <dbReference type="Proteomes" id="UP000297649"/>
    </source>
</evidence>
<evidence type="ECO:0008006" key="4">
    <source>
        <dbReference type="Google" id="ProtNLM"/>
    </source>
</evidence>
<feature type="transmembrane region" description="Helical" evidence="1">
    <location>
        <begin position="163"/>
        <end position="184"/>
    </location>
</feature>
<sequence length="794" mass="91538">MDLLLSRRVLWAKSFAYGLGSLVLLSLPIKFWYLFSGQTLSGWDTPGHIVLAKEFAKLIQTGSAAGWSDVWFGGFPIFYFYPPFYYLFVYSLHLLLSINIESAFSISVFITILLLFTAIYSFAKQFLWSIYPKYVRVILGLSSVLFYFNYAGEGLQGTSIVGIVEGTVISSFAHSLILFALVSLDKYRKKIYIPYLVLFVGLTSIIFYTHLLSSVFYSLMLLIYCFEYRHFFFQNIKVFSFALLSVLFLISPVVYNYVCFSEYTSGVFYGYSYPPLLSILGKDVYDSALRAYSNGENLTLVYIVELFSSGRWLSLAAIALLIFHFRKFHSSPRSKFISTILLVFFWLSLDYSLGYIFPNLKIHNYRAFDCFFISFSILFSLSIRTIAGNGKNRLPFFPTIFIVLMIEFYIFINFNPTKYQEYRSPIWHSARSSEELKLYQKLADRLSSLPKGTLVQPEIIRSKSMFGTPHFWLPLLYEAGVRNNLGLTVESSYYSTLVFNWQEFGFANSFRWGTDVDWRENLILHAKRNPDSGYYLDFLLRSGVTHLVGYSPQFHEYIDLHKQRLEIIGSEYPFFITKILPNANLKSIKPIGLIHTELLNSQSEYRYRDFLKISNLLQMYLVNLGYHTKVLKITKKQLDQFETIVPSFSAFILISKEGGLGDESWNQNLKSKKIPSAIIRESQLLLDNQSLPIQTLSELLESTIEIPKSALSQSMPQSYFEERKSDLGELLLDDTGKEYLFVTEENGKYSDGMFASLPSLTGKIYLWGMIISFVFLLSGVFLTKIPYFSFSKTK</sequence>
<keyword evidence="1" id="KW-0472">Membrane</keyword>
<accession>A0A6H3NZS3</accession>
<feature type="transmembrane region" description="Helical" evidence="1">
    <location>
        <begin position="15"/>
        <end position="35"/>
    </location>
</feature>
<comment type="caution">
    <text evidence="2">The sequence shown here is derived from an EMBL/GenBank/DDBJ whole genome shotgun (WGS) entry which is preliminary data.</text>
</comment>
<protein>
    <recommendedName>
        <fullName evidence="4">Membrane protein 6-pyruvoyl-tetrahydropterin synthase-related domain-containing protein</fullName>
    </recommendedName>
</protein>
<feature type="transmembrane region" description="Helical" evidence="1">
    <location>
        <begin position="363"/>
        <end position="382"/>
    </location>
</feature>
<feature type="transmembrane region" description="Helical" evidence="1">
    <location>
        <begin position="300"/>
        <end position="324"/>
    </location>
</feature>
<dbReference type="AlphaFoldDB" id="A0A6H3NZS3"/>
<feature type="transmembrane region" description="Helical" evidence="1">
    <location>
        <begin position="196"/>
        <end position="226"/>
    </location>
</feature>
<evidence type="ECO:0000313" key="2">
    <source>
        <dbReference type="EMBL" id="TGN16141.1"/>
    </source>
</evidence>